<keyword evidence="5" id="KW-0998">Cell outer membrane</keyword>
<organism evidence="7 8">
    <name type="scientific">Flavobacterium agricola</name>
    <dbReference type="NCBI Taxonomy" id="2870839"/>
    <lineage>
        <taxon>Bacteria</taxon>
        <taxon>Pseudomonadati</taxon>
        <taxon>Bacteroidota</taxon>
        <taxon>Flavobacteriia</taxon>
        <taxon>Flavobacteriales</taxon>
        <taxon>Flavobacteriaceae</taxon>
        <taxon>Flavobacterium</taxon>
    </lineage>
</organism>
<proteinExistence type="predicted"/>
<dbReference type="Proteomes" id="UP001163328">
    <property type="component" value="Chromosome"/>
</dbReference>
<dbReference type="EMBL" id="CP081495">
    <property type="protein sequence ID" value="UYW01493.1"/>
    <property type="molecule type" value="Genomic_DNA"/>
</dbReference>
<evidence type="ECO:0000256" key="5">
    <source>
        <dbReference type="ARBA" id="ARBA00023237"/>
    </source>
</evidence>
<dbReference type="PANTHER" id="PTHR12815">
    <property type="entry name" value="SORTING AND ASSEMBLY MACHINERY SAMM50 PROTEIN FAMILY MEMBER"/>
    <property type="match status" value="1"/>
</dbReference>
<evidence type="ECO:0000259" key="6">
    <source>
        <dbReference type="Pfam" id="PF01103"/>
    </source>
</evidence>
<evidence type="ECO:0000256" key="2">
    <source>
        <dbReference type="ARBA" id="ARBA00022692"/>
    </source>
</evidence>
<feature type="domain" description="Bacterial surface antigen (D15)" evidence="6">
    <location>
        <begin position="435"/>
        <end position="737"/>
    </location>
</feature>
<dbReference type="Gene3D" id="2.40.160.50">
    <property type="entry name" value="membrane protein fhac: a member of the omp85/tpsb transporter family"/>
    <property type="match status" value="1"/>
</dbReference>
<dbReference type="PANTHER" id="PTHR12815:SF47">
    <property type="entry name" value="TRANSLOCATION AND ASSEMBLY MODULE SUBUNIT TAMA"/>
    <property type="match status" value="1"/>
</dbReference>
<name>A0ABY6M3C9_9FLAO</name>
<evidence type="ECO:0000256" key="1">
    <source>
        <dbReference type="ARBA" id="ARBA00004370"/>
    </source>
</evidence>
<dbReference type="InterPro" id="IPR000184">
    <property type="entry name" value="Bac_surfAg_D15"/>
</dbReference>
<evidence type="ECO:0000313" key="8">
    <source>
        <dbReference type="Proteomes" id="UP001163328"/>
    </source>
</evidence>
<evidence type="ECO:0000256" key="4">
    <source>
        <dbReference type="ARBA" id="ARBA00023136"/>
    </source>
</evidence>
<keyword evidence="3" id="KW-0732">Signal</keyword>
<evidence type="ECO:0000313" key="7">
    <source>
        <dbReference type="EMBL" id="UYW01493.1"/>
    </source>
</evidence>
<keyword evidence="2" id="KW-0812">Transmembrane</keyword>
<accession>A0ABY6M3C9</accession>
<dbReference type="RefSeq" id="WP_264433965.1">
    <property type="nucleotide sequence ID" value="NZ_CP081495.1"/>
</dbReference>
<evidence type="ECO:0000256" key="3">
    <source>
        <dbReference type="ARBA" id="ARBA00022729"/>
    </source>
</evidence>
<keyword evidence="8" id="KW-1185">Reference proteome</keyword>
<protein>
    <submittedName>
        <fullName evidence="7">BamA/TamA family outer membrane protein</fullName>
    </submittedName>
</protein>
<dbReference type="Pfam" id="PF01103">
    <property type="entry name" value="Omp85"/>
    <property type="match status" value="1"/>
</dbReference>
<keyword evidence="4" id="KW-0472">Membrane</keyword>
<reference evidence="7" key="1">
    <citation type="submission" date="2021-08" db="EMBL/GenBank/DDBJ databases">
        <title>Flavobacterium sp. strain CC-SYL302.</title>
        <authorList>
            <person name="Lin S.-Y."/>
            <person name="Lee T.-H."/>
            <person name="Young C.-C."/>
        </authorList>
    </citation>
    <scope>NUCLEOTIDE SEQUENCE</scope>
    <source>
        <strain evidence="7">CC-SYL302</strain>
    </source>
</reference>
<gene>
    <name evidence="7" type="ORF">K5I29_00645</name>
</gene>
<dbReference type="InterPro" id="IPR039910">
    <property type="entry name" value="D15-like"/>
</dbReference>
<comment type="subcellular location">
    <subcellularLocation>
        <location evidence="1">Membrane</location>
    </subcellularLocation>
</comment>
<sequence length="763" mass="87470">MKSTVFSIKYFLLLVLIAIYTTSCSGIKAVPEGEYLYVGPKIAVLPDSIYSKSERKAFDAEINALLFPKPNKSFWGMRPGLFFHNLKNPEKKSGLGHWLSKKFGEEPILLSNVDVNYNRDLIVNRLENKGYFNVRAEAEANTKVKTATVDYEVTPNAQFLIRDVSYASDSSRIWQDILKTEKHSLLKPNQPYNLDVIKQERVRIDTYLRNHGYFYFIDDYLLIQADSSVGKHQVDLRLVLKPTTPKIAKYPYSINDIFVYVGNNDANYFLNYKKDTVPNYKNIVITDLDSLFKPKIFDNTIHFKTGGLYNRRDQSISLNRLVNLGIFKFVKNQFVIADSLNHKLNVMYMLSPSEMKSLRFETTGKTNSASYTGFEVSTNWQHKNLFKGGERFKFSVFGGMDFQLGGNNQGYDIYRLGSELSINWPRLIAPFGINYTGDYVPRTQATIGYEFQKRMQLYALNTFKTSFGYNWKYRTFSEHNLDVIEIFYVSPTSVTELFQNQAQTNSYDARILNKQLTFGPTYSYTFTNTMLNKKNTWYYKGSADLSANIVGLLTGANVKKGKEKEILGVPFSQYAKVENDIRFYHKVSPRATLATRFLAGVAYPYGNSKEVPYLKQFFIGGSNSIRAFRPRSIGPGSYDPKTAPSSFLMDQSGDIKLEANIEYRPKLFSVFEGAIFVDAGNVWLINKNEARPGGEFTKDFYKDIAIGAGVGLRVDIELLIFRLDLAFPVRYPYGEDRWAKIDLLNSRWRKDNLLLNFAIGYPF</sequence>